<feature type="transmembrane region" description="Helical" evidence="20">
    <location>
        <begin position="369"/>
        <end position="392"/>
    </location>
</feature>
<evidence type="ECO:0000259" key="22">
    <source>
        <dbReference type="Pfam" id="PF02931"/>
    </source>
</evidence>
<dbReference type="NCBIfam" id="TIGR00860">
    <property type="entry name" value="LIC"/>
    <property type="match status" value="1"/>
</dbReference>
<dbReference type="PANTHER" id="PTHR18945">
    <property type="entry name" value="NEUROTRANSMITTER GATED ION CHANNEL"/>
    <property type="match status" value="1"/>
</dbReference>
<evidence type="ECO:0000259" key="23">
    <source>
        <dbReference type="Pfam" id="PF02932"/>
    </source>
</evidence>
<dbReference type="GO" id="GO:0004890">
    <property type="term" value="F:GABA-A receptor activity"/>
    <property type="evidence" value="ECO:0007669"/>
    <property type="project" value="InterPro"/>
</dbReference>
<keyword evidence="24" id="KW-1185">Reference proteome</keyword>
<feature type="domain" description="Neurotransmitter-gated ion-channel transmembrane" evidence="23">
    <location>
        <begin position="376"/>
        <end position="478"/>
    </location>
</feature>
<evidence type="ECO:0000256" key="21">
    <source>
        <dbReference type="SAM" id="MobiDB-lite"/>
    </source>
</evidence>
<gene>
    <name evidence="25" type="primary">LOC112679291</name>
</gene>
<feature type="compositionally biased region" description="Low complexity" evidence="21">
    <location>
        <begin position="503"/>
        <end position="555"/>
    </location>
</feature>
<evidence type="ECO:0000256" key="19">
    <source>
        <dbReference type="ARBA" id="ARBA00071250"/>
    </source>
</evidence>
<dbReference type="CDD" id="cd19049">
    <property type="entry name" value="LGIC_TM_anion"/>
    <property type="match status" value="1"/>
</dbReference>
<feature type="transmembrane region" description="Helical" evidence="20">
    <location>
        <begin position="435"/>
        <end position="457"/>
    </location>
</feature>
<evidence type="ECO:0000256" key="2">
    <source>
        <dbReference type="ARBA" id="ARBA00022448"/>
    </source>
</evidence>
<dbReference type="PRINTS" id="PR01160">
    <property type="entry name" value="GABAARBETA"/>
</dbReference>
<evidence type="ECO:0000256" key="16">
    <source>
        <dbReference type="ARBA" id="ARBA00023286"/>
    </source>
</evidence>
<comment type="similarity">
    <text evidence="1">Belongs to the ligand-gated ion channel (TC 1.A.9) family. Gamma-aminobutyric acid receptor (TC 1.A.9.5) subfamily.</text>
</comment>
<dbReference type="Pfam" id="PF02931">
    <property type="entry name" value="Neur_chan_LBD"/>
    <property type="match status" value="1"/>
</dbReference>
<dbReference type="PRINTS" id="PR00252">
    <property type="entry name" value="NRIONCHANNEL"/>
</dbReference>
<keyword evidence="8 20" id="KW-0406">Ion transport</keyword>
<dbReference type="InterPro" id="IPR002289">
    <property type="entry name" value="GABAAb_rcpt"/>
</dbReference>
<evidence type="ECO:0000256" key="15">
    <source>
        <dbReference type="ARBA" id="ARBA00023257"/>
    </source>
</evidence>
<protein>
    <recommendedName>
        <fullName evidence="19">Gamma-aminobutyric acid receptor subunit beta</fullName>
    </recommendedName>
</protein>
<keyword evidence="5" id="KW-0732">Signal</keyword>
<dbReference type="RefSeq" id="XP_025404819.1">
    <property type="nucleotide sequence ID" value="XM_025549034.1"/>
</dbReference>
<evidence type="ECO:0000256" key="20">
    <source>
        <dbReference type="RuleBase" id="RU000687"/>
    </source>
</evidence>
<organism evidence="24 25">
    <name type="scientific">Sipha flava</name>
    <name type="common">yellow sugarcane aphid</name>
    <dbReference type="NCBI Taxonomy" id="143950"/>
    <lineage>
        <taxon>Eukaryota</taxon>
        <taxon>Metazoa</taxon>
        <taxon>Ecdysozoa</taxon>
        <taxon>Arthropoda</taxon>
        <taxon>Hexapoda</taxon>
        <taxon>Insecta</taxon>
        <taxon>Pterygota</taxon>
        <taxon>Neoptera</taxon>
        <taxon>Paraneoptera</taxon>
        <taxon>Hemiptera</taxon>
        <taxon>Sternorrhyncha</taxon>
        <taxon>Aphidomorpha</taxon>
        <taxon>Aphidoidea</taxon>
        <taxon>Aphididae</taxon>
        <taxon>Sipha</taxon>
    </lineage>
</organism>
<feature type="domain" description="Neurotransmitter-gated ion-channel ligand-binding" evidence="22">
    <location>
        <begin position="163"/>
        <end position="363"/>
    </location>
</feature>
<evidence type="ECO:0000313" key="24">
    <source>
        <dbReference type="Proteomes" id="UP000694846"/>
    </source>
</evidence>
<keyword evidence="7" id="KW-0770">Synapse</keyword>
<dbReference type="SUPFAM" id="SSF63712">
    <property type="entry name" value="Nicotinic receptor ligand binding domain-like"/>
    <property type="match status" value="1"/>
</dbReference>
<dbReference type="GeneID" id="112679291"/>
<keyword evidence="15" id="KW-0628">Postsynaptic cell membrane</keyword>
<dbReference type="AlphaFoldDB" id="A0A8B8F218"/>
<dbReference type="InterPro" id="IPR036719">
    <property type="entry name" value="Neuro-gated_channel_TM_sf"/>
</dbReference>
<sequence>MTCGGRRLSPSYRHHRRRPHHHRNHHRHRHRHVVHCQQQPHHHHHHHNHYHHHHQQNHHHHHHHHHQKRRSLDDCQPRPFTAAAAAVTPCFDSRTRTPYATESKADAAPSATRPAARRHTIAASRAAAARRMSAWLVACVAILAPSAPCTNAASMYGDVNISAILDSFSGSYDKRVRPNYGGTPVEVGVTMYVLSISSLSEVQMDFTLDFYFRQFWTDPRLAFTKRPGVETLSVGSEFIKNIWVPDTFFVNEKQSYFHIATTSNEFIRIHHSGSITRSIRLTITASCPMNLQYFPMDRQLCHIEIESFGYTMRDIRYKWNKGPNSVGVSNEVSLPQFKVLGHRQRAMEISLTTGNYSRLACEIQFVRSMGYYLIQIYIPSGLIVIISWVSFWLNRCATPARVSLGVTTVLTMTTLMSSTNAALPKISYVKSIDVYLGTCFVMVFASLLEYATVGYMAKRIQMRKNRFLAIQKIAEQKKGGGHAGHDGHSHSHSHHSRHGHGHGSISGHSTHSGHGTLSGHGALSGHATLSGHGTLPHGLSSHGLSSHGTLSSHGYDSGGIGGGHRHSHIGHGGTLSGSLMSGDMDHTPRQTEVRFKAHDPKNYLKGGSLENTINGRGDDDNITPIPTQHVMHPNKDINKLYGITPSDIDKYSRIVFPVCFICFNLMYWIIYLHISDVVADDLVLLGAD</sequence>
<evidence type="ECO:0000256" key="17">
    <source>
        <dbReference type="ARBA" id="ARBA00023303"/>
    </source>
</evidence>
<dbReference type="FunFam" id="1.20.58.390:FF:000067">
    <property type="entry name" value="Glycine receptor subunit alpha-2"/>
    <property type="match status" value="1"/>
</dbReference>
<dbReference type="GO" id="GO:0005230">
    <property type="term" value="F:extracellular ligand-gated monoatomic ion channel activity"/>
    <property type="evidence" value="ECO:0007669"/>
    <property type="project" value="InterPro"/>
</dbReference>
<evidence type="ECO:0000256" key="11">
    <source>
        <dbReference type="ARBA" id="ARBA00023170"/>
    </source>
</evidence>
<keyword evidence="4 20" id="KW-0812">Transmembrane</keyword>
<dbReference type="InterPro" id="IPR038050">
    <property type="entry name" value="Neuro_actylchol_rec"/>
</dbReference>
<evidence type="ECO:0000256" key="9">
    <source>
        <dbReference type="ARBA" id="ARBA00023136"/>
    </source>
</evidence>
<keyword evidence="9 20" id="KW-0472">Membrane</keyword>
<evidence type="ECO:0000256" key="18">
    <source>
        <dbReference type="ARBA" id="ARBA00034104"/>
    </source>
</evidence>
<dbReference type="GO" id="GO:0099095">
    <property type="term" value="F:ligand-gated monoatomic anion channel activity"/>
    <property type="evidence" value="ECO:0007669"/>
    <property type="project" value="UniProtKB-ARBA"/>
</dbReference>
<dbReference type="Proteomes" id="UP000694846">
    <property type="component" value="Unplaced"/>
</dbReference>
<dbReference type="InterPro" id="IPR006028">
    <property type="entry name" value="GABAA/Glycine_rcpt"/>
</dbReference>
<feature type="region of interest" description="Disordered" evidence="21">
    <location>
        <begin position="1"/>
        <end position="74"/>
    </location>
</feature>
<evidence type="ECO:0000256" key="12">
    <source>
        <dbReference type="ARBA" id="ARBA00023173"/>
    </source>
</evidence>
<evidence type="ECO:0000256" key="8">
    <source>
        <dbReference type="ARBA" id="ARBA00023065"/>
    </source>
</evidence>
<dbReference type="CDD" id="cd19008">
    <property type="entry name" value="LGIC_ECD_GABAR_RDL-like"/>
    <property type="match status" value="1"/>
</dbReference>
<reference evidence="25" key="1">
    <citation type="submission" date="2025-08" db="UniProtKB">
        <authorList>
            <consortium name="RefSeq"/>
        </authorList>
    </citation>
    <scope>IDENTIFICATION</scope>
    <source>
        <tissue evidence="25">Whole body</tissue>
    </source>
</reference>
<dbReference type="FunFam" id="2.70.170.10:FF:000021">
    <property type="entry name" value="Gamma-aminobutyric acid receptor isoform 3b"/>
    <property type="match status" value="1"/>
</dbReference>
<keyword evidence="3" id="KW-1003">Cell membrane</keyword>
<evidence type="ECO:0000313" key="25">
    <source>
        <dbReference type="RefSeq" id="XP_025404819.1"/>
    </source>
</evidence>
<dbReference type="OrthoDB" id="8890589at2759"/>
<proteinExistence type="inferred from homology"/>
<evidence type="ECO:0000256" key="5">
    <source>
        <dbReference type="ARBA" id="ARBA00022729"/>
    </source>
</evidence>
<feature type="transmembrane region" description="Helical" evidence="20">
    <location>
        <begin position="654"/>
        <end position="674"/>
    </location>
</feature>
<keyword evidence="2 20" id="KW-0813">Transport</keyword>
<evidence type="ECO:0000256" key="7">
    <source>
        <dbReference type="ARBA" id="ARBA00023018"/>
    </source>
</evidence>
<dbReference type="GO" id="GO:0034707">
    <property type="term" value="C:chloride channel complex"/>
    <property type="evidence" value="ECO:0007669"/>
    <property type="project" value="UniProtKB-KW"/>
</dbReference>
<keyword evidence="10" id="KW-1015">Disulfide bond</keyword>
<keyword evidence="17 20" id="KW-0407">Ion channel</keyword>
<evidence type="ECO:0000256" key="4">
    <source>
        <dbReference type="ARBA" id="ARBA00022692"/>
    </source>
</evidence>
<keyword evidence="11" id="KW-0675">Receptor</keyword>
<evidence type="ECO:0000256" key="3">
    <source>
        <dbReference type="ARBA" id="ARBA00022475"/>
    </source>
</evidence>
<dbReference type="PRINTS" id="PR00253">
    <property type="entry name" value="GABAARECEPTR"/>
</dbReference>
<evidence type="ECO:0000256" key="14">
    <source>
        <dbReference type="ARBA" id="ARBA00023214"/>
    </source>
</evidence>
<feature type="transmembrane region" description="Helical" evidence="20">
    <location>
        <begin position="404"/>
        <end position="423"/>
    </location>
</feature>
<feature type="compositionally biased region" description="Basic residues" evidence="21">
    <location>
        <begin position="490"/>
        <end position="501"/>
    </location>
</feature>
<dbReference type="Gene3D" id="2.70.170.10">
    <property type="entry name" value="Neurotransmitter-gated ion-channel ligand-binding domain"/>
    <property type="match status" value="1"/>
</dbReference>
<dbReference type="InterPro" id="IPR018000">
    <property type="entry name" value="Neurotransmitter_ion_chnl_CS"/>
</dbReference>
<dbReference type="InterPro" id="IPR006202">
    <property type="entry name" value="Neur_chan_lig-bd"/>
</dbReference>
<evidence type="ECO:0000256" key="6">
    <source>
        <dbReference type="ARBA" id="ARBA00022989"/>
    </source>
</evidence>
<dbReference type="SUPFAM" id="SSF90112">
    <property type="entry name" value="Neurotransmitter-gated ion-channel transmembrane pore"/>
    <property type="match status" value="1"/>
</dbReference>
<keyword evidence="16" id="KW-1071">Ligand-gated ion channel</keyword>
<keyword evidence="14" id="KW-0868">Chloride</keyword>
<comment type="subcellular location">
    <subcellularLocation>
        <location evidence="18">Postsynaptic cell membrane</location>
        <topology evidence="18">Multi-pass membrane protein</topology>
    </subcellularLocation>
</comment>
<evidence type="ECO:0000256" key="13">
    <source>
        <dbReference type="ARBA" id="ARBA00023180"/>
    </source>
</evidence>
<keyword evidence="6 20" id="KW-1133">Transmembrane helix</keyword>
<dbReference type="InterPro" id="IPR036734">
    <property type="entry name" value="Neur_chan_lig-bd_sf"/>
</dbReference>
<dbReference type="InterPro" id="IPR006201">
    <property type="entry name" value="Neur_channel"/>
</dbReference>
<dbReference type="Gene3D" id="1.20.58.390">
    <property type="entry name" value="Neurotransmitter-gated ion-channel transmembrane domain"/>
    <property type="match status" value="1"/>
</dbReference>
<dbReference type="GO" id="GO:0045211">
    <property type="term" value="C:postsynaptic membrane"/>
    <property type="evidence" value="ECO:0007669"/>
    <property type="project" value="UniProtKB-SubCell"/>
</dbReference>
<keyword evidence="12" id="KW-0869">Chloride channel</keyword>
<dbReference type="InterPro" id="IPR006029">
    <property type="entry name" value="Neurotrans-gated_channel_TM"/>
</dbReference>
<accession>A0A8B8F218</accession>
<feature type="compositionally biased region" description="Basic residues" evidence="21">
    <location>
        <begin position="12"/>
        <end position="69"/>
    </location>
</feature>
<evidence type="ECO:0000256" key="1">
    <source>
        <dbReference type="ARBA" id="ARBA00010180"/>
    </source>
</evidence>
<feature type="region of interest" description="Disordered" evidence="21">
    <location>
        <begin position="478"/>
        <end position="586"/>
    </location>
</feature>
<dbReference type="GO" id="GO:0005254">
    <property type="term" value="F:chloride channel activity"/>
    <property type="evidence" value="ECO:0007669"/>
    <property type="project" value="UniProtKB-KW"/>
</dbReference>
<feature type="compositionally biased region" description="Basic and acidic residues" evidence="21">
    <location>
        <begin position="478"/>
        <end position="489"/>
    </location>
</feature>
<keyword evidence="13" id="KW-0325">Glycoprotein</keyword>
<dbReference type="PROSITE" id="PS00236">
    <property type="entry name" value="NEUROTR_ION_CHANNEL"/>
    <property type="match status" value="1"/>
</dbReference>
<feature type="region of interest" description="Disordered" evidence="21">
    <location>
        <begin position="98"/>
        <end position="118"/>
    </location>
</feature>
<name>A0A8B8F218_9HEMI</name>
<dbReference type="Pfam" id="PF02932">
    <property type="entry name" value="Neur_chan_memb"/>
    <property type="match status" value="1"/>
</dbReference>
<evidence type="ECO:0000256" key="10">
    <source>
        <dbReference type="ARBA" id="ARBA00023157"/>
    </source>
</evidence>